<reference evidence="1" key="1">
    <citation type="journal article" date="2017" name="Syst. Appl. Microbiol.">
        <title>Soybeans inoculated with root zone soils of Canadian native legumes harbour diverse and novel Bradyrhizobium spp. that possess agricultural potential.</title>
        <authorList>
            <person name="Bromfield E.S.P."/>
            <person name="Cloutier S."/>
            <person name="Tambong J.T."/>
            <person name="Tran Thi T.V."/>
        </authorList>
    </citation>
    <scope>NUCLEOTIDE SEQUENCE</scope>
    <source>
        <strain evidence="1">1S5</strain>
    </source>
</reference>
<dbReference type="NCBIfam" id="NF033542">
    <property type="entry name" value="transpos_IS110"/>
    <property type="match status" value="1"/>
</dbReference>
<dbReference type="PANTHER" id="PTHR33055:SF3">
    <property type="entry name" value="PUTATIVE TRANSPOSASE FOR IS117-RELATED"/>
    <property type="match status" value="1"/>
</dbReference>
<protein>
    <submittedName>
        <fullName evidence="1">IS110 family transposase</fullName>
    </submittedName>
</protein>
<evidence type="ECO:0000313" key="2">
    <source>
        <dbReference type="Proteomes" id="UP000551709"/>
    </source>
</evidence>
<dbReference type="EMBL" id="CP096255">
    <property type="protein sequence ID" value="UPT88805.1"/>
    <property type="molecule type" value="Genomic_DNA"/>
</dbReference>
<evidence type="ECO:0000313" key="1">
    <source>
        <dbReference type="EMBL" id="UPT88805.1"/>
    </source>
</evidence>
<gene>
    <name evidence="1" type="ORF">HAP41_0000007250</name>
</gene>
<dbReference type="Proteomes" id="UP000551709">
    <property type="component" value="Chromosome"/>
</dbReference>
<organism evidence="1 2">
    <name type="scientific">Bradyrhizobium barranii subsp. apii</name>
    <dbReference type="NCBI Taxonomy" id="2819348"/>
    <lineage>
        <taxon>Bacteria</taxon>
        <taxon>Pseudomonadati</taxon>
        <taxon>Pseudomonadota</taxon>
        <taxon>Alphaproteobacteria</taxon>
        <taxon>Hyphomicrobiales</taxon>
        <taxon>Nitrobacteraceae</taxon>
        <taxon>Bradyrhizobium</taxon>
        <taxon>Bradyrhizobium barranii</taxon>
    </lineage>
</organism>
<dbReference type="InterPro" id="IPR047650">
    <property type="entry name" value="Transpos_IS110"/>
</dbReference>
<dbReference type="PANTHER" id="PTHR33055">
    <property type="entry name" value="TRANSPOSASE FOR INSERTION SEQUENCE ELEMENT IS1111A"/>
    <property type="match status" value="1"/>
</dbReference>
<dbReference type="AlphaFoldDB" id="A0A8T5VQI3"/>
<sequence length="364" mass="40775">MKQYVGLDVSQRETSVCVVDEVGQVLFEGKAKSDPGALTALLRKRAPQAERIGFETGAMASWLWHELRRVDLPVVCIDARHAHAALSVRMNKSDRNDARGLAELVRVGWYREVKVKSEESQKIRAILIARSRLVAIRRDIENQVRSLIKEYGLLFPRAIGLKFRNQVCELLGEDHQLLGVIAPLLSIHEQICKQQSKFDDEVRQLAKSDETTRRLMTVPGVGVVTALAFRHTIDDPSRFRSASSVGAYLGLTPRRNQSGETDINGKISRWGDRLLRTYLYGAATVLLYRTKKWSSLKAWGMKLANRIGMRKAKVAIARKIAIVLHCIWVDGGFSPLTALLPEKASSRSKKLESSAVTVNDSHLD</sequence>
<name>A0A8T5VQI3_9BRAD</name>
<dbReference type="InterPro" id="IPR003346">
    <property type="entry name" value="Transposase_20"/>
</dbReference>
<dbReference type="GO" id="GO:0004803">
    <property type="term" value="F:transposase activity"/>
    <property type="evidence" value="ECO:0007669"/>
    <property type="project" value="InterPro"/>
</dbReference>
<dbReference type="Pfam" id="PF02371">
    <property type="entry name" value="Transposase_20"/>
    <property type="match status" value="1"/>
</dbReference>
<dbReference type="Pfam" id="PF01548">
    <property type="entry name" value="DEDD_Tnp_IS110"/>
    <property type="match status" value="1"/>
</dbReference>
<proteinExistence type="predicted"/>
<dbReference type="GO" id="GO:0003677">
    <property type="term" value="F:DNA binding"/>
    <property type="evidence" value="ECO:0007669"/>
    <property type="project" value="InterPro"/>
</dbReference>
<dbReference type="GO" id="GO:0006313">
    <property type="term" value="P:DNA transposition"/>
    <property type="evidence" value="ECO:0007669"/>
    <property type="project" value="InterPro"/>
</dbReference>
<reference evidence="1" key="2">
    <citation type="submission" date="2022-04" db="EMBL/GenBank/DDBJ databases">
        <authorList>
            <person name="Bromfield E.S.P."/>
            <person name="Cloutier S."/>
        </authorList>
    </citation>
    <scope>NUCLEOTIDE SEQUENCE</scope>
    <source>
        <strain evidence="1">1S5</strain>
    </source>
</reference>
<dbReference type="InterPro" id="IPR002525">
    <property type="entry name" value="Transp_IS110-like_N"/>
</dbReference>
<accession>A0A8T5VQI3</accession>